<evidence type="ECO:0000313" key="1">
    <source>
        <dbReference type="EMBL" id="GAA1543647.1"/>
    </source>
</evidence>
<dbReference type="PANTHER" id="PTHR16222:SF12">
    <property type="entry name" value="ADP-RIBOSYLGLYCOHYDROLASE-RELATED"/>
    <property type="match status" value="1"/>
</dbReference>
<dbReference type="PROSITE" id="PS51257">
    <property type="entry name" value="PROKAR_LIPOPROTEIN"/>
    <property type="match status" value="1"/>
</dbReference>
<accession>A0ABP4MKL7</accession>
<organism evidence="1 2">
    <name type="scientific">Dactylosporangium maewongense</name>
    <dbReference type="NCBI Taxonomy" id="634393"/>
    <lineage>
        <taxon>Bacteria</taxon>
        <taxon>Bacillati</taxon>
        <taxon>Actinomycetota</taxon>
        <taxon>Actinomycetes</taxon>
        <taxon>Micromonosporales</taxon>
        <taxon>Micromonosporaceae</taxon>
        <taxon>Dactylosporangium</taxon>
    </lineage>
</organism>
<gene>
    <name evidence="1" type="ORF">GCM10009827_074200</name>
</gene>
<protein>
    <submittedName>
        <fullName evidence="1">ADP-ribosylglycohydrolase family protein</fullName>
    </submittedName>
</protein>
<name>A0ABP4MKL7_9ACTN</name>
<evidence type="ECO:0000313" key="2">
    <source>
        <dbReference type="Proteomes" id="UP001501470"/>
    </source>
</evidence>
<comment type="caution">
    <text evidence="1">The sequence shown here is derived from an EMBL/GenBank/DDBJ whole genome shotgun (WGS) entry which is preliminary data.</text>
</comment>
<keyword evidence="2" id="KW-1185">Reference proteome</keyword>
<dbReference type="InterPro" id="IPR050792">
    <property type="entry name" value="ADP-ribosylglycohydrolase"/>
</dbReference>
<dbReference type="Proteomes" id="UP001501470">
    <property type="component" value="Unassembled WGS sequence"/>
</dbReference>
<dbReference type="Pfam" id="PF03747">
    <property type="entry name" value="ADP_ribosyl_GH"/>
    <property type="match status" value="1"/>
</dbReference>
<dbReference type="InterPro" id="IPR036705">
    <property type="entry name" value="Ribosyl_crysJ1_sf"/>
</dbReference>
<dbReference type="InterPro" id="IPR005502">
    <property type="entry name" value="Ribosyl_crysJ1"/>
</dbReference>
<dbReference type="PANTHER" id="PTHR16222">
    <property type="entry name" value="ADP-RIBOSYLGLYCOHYDROLASE"/>
    <property type="match status" value="1"/>
</dbReference>
<dbReference type="Gene3D" id="1.10.4080.10">
    <property type="entry name" value="ADP-ribosylation/Crystallin J1"/>
    <property type="match status" value="1"/>
</dbReference>
<sequence length="325" mass="34640">MRPAARPPGCTAWRVVRGNGSTGAVTGCHDRTVITDVDAATRSLHGTALGDAFGETWFFRPADQMRWQIEERLVPQGTWPWTDDTAMAVSLYRTLREHGRVEQDELAGRFAGAYAADPYRNYGPSMHGVLQAIGDGEAWRSVTAAQFDGQGSWGNGAAMRVAPLGAWFADDLDLVVEQATLSAAVTHAHPEAAAGAVAVAVAAALAARRVPAGELLPRVADRTPDSEVAARLRLLYRRPFDRDPRWIAGEVGCGTLISAPDTVPYAIWCAARHLDDLAEALWATVSAGGDMDTTCAIVGGIVAARTGLDGVPAEWVDACEPLPTW</sequence>
<proteinExistence type="predicted"/>
<dbReference type="EMBL" id="BAAAQD010000017">
    <property type="protein sequence ID" value="GAA1543647.1"/>
    <property type="molecule type" value="Genomic_DNA"/>
</dbReference>
<dbReference type="SUPFAM" id="SSF101478">
    <property type="entry name" value="ADP-ribosylglycohydrolase"/>
    <property type="match status" value="1"/>
</dbReference>
<reference evidence="2" key="1">
    <citation type="journal article" date="2019" name="Int. J. Syst. Evol. Microbiol.">
        <title>The Global Catalogue of Microorganisms (GCM) 10K type strain sequencing project: providing services to taxonomists for standard genome sequencing and annotation.</title>
        <authorList>
            <consortium name="The Broad Institute Genomics Platform"/>
            <consortium name="The Broad Institute Genome Sequencing Center for Infectious Disease"/>
            <person name="Wu L."/>
            <person name="Ma J."/>
        </authorList>
    </citation>
    <scope>NUCLEOTIDE SEQUENCE [LARGE SCALE GENOMIC DNA]</scope>
    <source>
        <strain evidence="2">JCM 15933</strain>
    </source>
</reference>